<dbReference type="InterPro" id="IPR003890">
    <property type="entry name" value="MIF4G-like_typ-3"/>
</dbReference>
<feature type="compositionally biased region" description="Gly residues" evidence="6">
    <location>
        <begin position="13"/>
        <end position="22"/>
    </location>
</feature>
<dbReference type="Pfam" id="PF02854">
    <property type="entry name" value="MIF4G"/>
    <property type="match status" value="1"/>
</dbReference>
<reference evidence="8" key="1">
    <citation type="journal article" date="2016" name="Nat. Genet.">
        <title>A high-quality carrot genome assembly provides new insights into carotenoid accumulation and asterid genome evolution.</title>
        <authorList>
            <person name="Iorizzo M."/>
            <person name="Ellison S."/>
            <person name="Senalik D."/>
            <person name="Zeng P."/>
            <person name="Satapoomin P."/>
            <person name="Huang J."/>
            <person name="Bowman M."/>
            <person name="Iovene M."/>
            <person name="Sanseverino W."/>
            <person name="Cavagnaro P."/>
            <person name="Yildiz M."/>
            <person name="Macko-Podgorni A."/>
            <person name="Moranska E."/>
            <person name="Grzebelus E."/>
            <person name="Grzebelus D."/>
            <person name="Ashrafi H."/>
            <person name="Zheng Z."/>
            <person name="Cheng S."/>
            <person name="Spooner D."/>
            <person name="Van Deynze A."/>
            <person name="Simon P."/>
        </authorList>
    </citation>
    <scope>NUCLEOTIDE SEQUENCE [LARGE SCALE GENOMIC DNA]</scope>
    <source>
        <tissue evidence="8">Leaf</tissue>
    </source>
</reference>
<comment type="similarity">
    <text evidence="1">Belongs to the eukaryotic initiation factor 4G family.</text>
</comment>
<dbReference type="GO" id="GO:0016281">
    <property type="term" value="C:eukaryotic translation initiation factor 4F complex"/>
    <property type="evidence" value="ECO:0007669"/>
    <property type="project" value="TreeGrafter"/>
</dbReference>
<keyword evidence="3" id="KW-0810">Translation regulation</keyword>
<dbReference type="SUPFAM" id="SSF48371">
    <property type="entry name" value="ARM repeat"/>
    <property type="match status" value="2"/>
</dbReference>
<sequence length="813" mass="90089">MQQADPTVLSLRPGGGNRGGKTIGSRFDSSSSVFASADLPVFRPHGGSFPIKTGDSRFEGRERIRFTRDQLLQLREYLGYLSKNLIQIEQSDPNIYSNPDAVNITDEILKVKQVVEAEFFIEAQNWGHGESNPPVPQSQPQSRYSEPDSRDWRGRSAQVPSSVEERSWIGDRESGGRLDSRQQDSNQYNRQDQLNSQFGRGQYSSNQGGAPPTLVKAEVPWSVQRGNLSEKDRVLKTVKGILNKLTPEKFDILKGQLIDSGITSADILKGVISLIFDKAVLEPTFCPMYAELCSDLNEKLPPFPSDEPGGREITFKRVLLNNCQEAFEGADKLRAELREMTAPEQELERRDKERMIKLRTLGNIRLIGELLKQKMVPEKIVHHIVQELLGADNKICPEEENVEAICHFFNTIGKQLDESPKSRRINDVYFLRLKDLSTNPQLAPRMRFMVRDIIDLRSNNWVPRREEVKAKTITEIHNEAEKTMKLRPGSTASIRNSRGMPSAAQGGMTAGGFPIHRPGTGGMMPGMPGARKMPGMPGIDNDNWEVTRSRTMPRNDSSQPVGRVQPPFIGKSAVSNPRLLPQGSGGLISGRSSALLQGSSSTQVRPNYGIGFESPRQDPSPVRQIPTVSMPPVAAKPTTSSVRLNPEELRRKTISLLEEYFSVRILDEALQCVEELKSPGYHAELVKEAISLALEKIPPCVEPVAKLLEYLSVKKVLTAIDIQGGCLLYGSNLDDIGIDLPKAPNNFGEIMGKLILAGQLDFKVVEEVLKKMEDNMFQKHVLSAALGTVTSSPSGQAFLDSQAASIEACKSLF</sequence>
<dbReference type="PANTHER" id="PTHR23253:SF53">
    <property type="entry name" value="EUKARYOTIC TRANSLATION INITIATION FACTOR ISOFORM 4G-1"/>
    <property type="match status" value="1"/>
</dbReference>
<evidence type="ECO:0000313" key="8">
    <source>
        <dbReference type="EMBL" id="KZM96164.1"/>
    </source>
</evidence>
<feature type="region of interest" description="Disordered" evidence="6">
    <location>
        <begin position="551"/>
        <end position="577"/>
    </location>
</feature>
<evidence type="ECO:0000259" key="7">
    <source>
        <dbReference type="PROSITE" id="PS51366"/>
    </source>
</evidence>
<keyword evidence="4" id="KW-0648">Protein biosynthesis</keyword>
<dbReference type="FunFam" id="1.25.40.180:FF:000027">
    <property type="entry name" value="Eukaryotic translation initiation factor isoform 4G-2"/>
    <property type="match status" value="1"/>
</dbReference>
<evidence type="ECO:0000256" key="2">
    <source>
        <dbReference type="ARBA" id="ARBA00022540"/>
    </source>
</evidence>
<feature type="compositionally biased region" description="Basic and acidic residues" evidence="6">
    <location>
        <begin position="163"/>
        <end position="182"/>
    </location>
</feature>
<accession>A0A164ZNC9</accession>
<evidence type="ECO:0000256" key="5">
    <source>
        <dbReference type="ARBA" id="ARBA00057610"/>
    </source>
</evidence>
<dbReference type="Gene3D" id="1.25.40.180">
    <property type="match status" value="2"/>
</dbReference>
<dbReference type="PANTHER" id="PTHR23253">
    <property type="entry name" value="EUKARYOTIC TRANSLATION INITIATION FACTOR 4 GAMMA"/>
    <property type="match status" value="1"/>
</dbReference>
<feature type="compositionally biased region" description="Basic and acidic residues" evidence="6">
    <location>
        <begin position="145"/>
        <end position="154"/>
    </location>
</feature>
<dbReference type="PROSITE" id="PS51366">
    <property type="entry name" value="MI"/>
    <property type="match status" value="1"/>
</dbReference>
<keyword evidence="2" id="KW-0396">Initiation factor</keyword>
<evidence type="ECO:0000256" key="6">
    <source>
        <dbReference type="SAM" id="MobiDB-lite"/>
    </source>
</evidence>
<dbReference type="GO" id="GO:0006417">
    <property type="term" value="P:regulation of translation"/>
    <property type="evidence" value="ECO:0007669"/>
    <property type="project" value="UniProtKB-KW"/>
</dbReference>
<dbReference type="Gramene" id="KZM96164">
    <property type="protein sequence ID" value="KZM96164"/>
    <property type="gene ID" value="DCAR_019406"/>
</dbReference>
<dbReference type="GO" id="GO:0003729">
    <property type="term" value="F:mRNA binding"/>
    <property type="evidence" value="ECO:0007669"/>
    <property type="project" value="TreeGrafter"/>
</dbReference>
<proteinExistence type="inferred from homology"/>
<dbReference type="OMA" id="MEKDHQP"/>
<feature type="region of interest" description="Disordered" evidence="6">
    <location>
        <begin position="125"/>
        <end position="190"/>
    </location>
</feature>
<evidence type="ECO:0000256" key="1">
    <source>
        <dbReference type="ARBA" id="ARBA00005775"/>
    </source>
</evidence>
<dbReference type="STRING" id="79200.A0A164ZNC9"/>
<comment type="caution">
    <text evidence="8">The sequence shown here is derived from an EMBL/GenBank/DDBJ whole genome shotgun (WGS) entry which is preliminary data.</text>
</comment>
<dbReference type="InterPro" id="IPR016024">
    <property type="entry name" value="ARM-type_fold"/>
</dbReference>
<dbReference type="SMART" id="SM00544">
    <property type="entry name" value="MA3"/>
    <property type="match status" value="1"/>
</dbReference>
<feature type="domain" description="MI" evidence="7">
    <location>
        <begin position="648"/>
        <end position="770"/>
    </location>
</feature>
<evidence type="ECO:0000256" key="4">
    <source>
        <dbReference type="ARBA" id="ARBA00022917"/>
    </source>
</evidence>
<feature type="region of interest" description="Disordered" evidence="6">
    <location>
        <begin position="1"/>
        <end position="23"/>
    </location>
</feature>
<name>A0A164ZNC9_DAUCS</name>
<dbReference type="Pfam" id="PF02847">
    <property type="entry name" value="MA3"/>
    <property type="match status" value="1"/>
</dbReference>
<feature type="region of interest" description="Disordered" evidence="6">
    <location>
        <begin position="490"/>
        <end position="509"/>
    </location>
</feature>
<dbReference type="InterPro" id="IPR003891">
    <property type="entry name" value="Initiation_fac_eIF4g_MI"/>
</dbReference>
<evidence type="ECO:0000256" key="3">
    <source>
        <dbReference type="ARBA" id="ARBA00022845"/>
    </source>
</evidence>
<dbReference type="GO" id="GO:0003743">
    <property type="term" value="F:translation initiation factor activity"/>
    <property type="evidence" value="ECO:0007669"/>
    <property type="project" value="UniProtKB-KW"/>
</dbReference>
<organism evidence="8">
    <name type="scientific">Daucus carota subsp. sativus</name>
    <name type="common">Carrot</name>
    <dbReference type="NCBI Taxonomy" id="79200"/>
    <lineage>
        <taxon>Eukaryota</taxon>
        <taxon>Viridiplantae</taxon>
        <taxon>Streptophyta</taxon>
        <taxon>Embryophyta</taxon>
        <taxon>Tracheophyta</taxon>
        <taxon>Spermatophyta</taxon>
        <taxon>Magnoliopsida</taxon>
        <taxon>eudicotyledons</taxon>
        <taxon>Gunneridae</taxon>
        <taxon>Pentapetalae</taxon>
        <taxon>asterids</taxon>
        <taxon>campanulids</taxon>
        <taxon>Apiales</taxon>
        <taxon>Apiaceae</taxon>
        <taxon>Apioideae</taxon>
        <taxon>Scandiceae</taxon>
        <taxon>Daucinae</taxon>
        <taxon>Daucus</taxon>
        <taxon>Daucus sect. Daucus</taxon>
    </lineage>
</organism>
<dbReference type="AlphaFoldDB" id="A0A164ZNC9"/>
<gene>
    <name evidence="8" type="ORF">DCAR_019406</name>
</gene>
<comment type="function">
    <text evidence="5">Plays a role in the accumulation of some potyvirus during viral infection.</text>
</comment>
<dbReference type="EMBL" id="LNRQ01000005">
    <property type="protein sequence ID" value="KZM96164.1"/>
    <property type="molecule type" value="Genomic_DNA"/>
</dbReference>
<protein>
    <recommendedName>
        <fullName evidence="7">MI domain-containing protein</fullName>
    </recommendedName>
</protein>
<dbReference type="SMART" id="SM00543">
    <property type="entry name" value="MIF4G"/>
    <property type="match status" value="1"/>
</dbReference>
<feature type="compositionally biased region" description="Polar residues" evidence="6">
    <location>
        <begin position="551"/>
        <end position="560"/>
    </location>
</feature>